<proteinExistence type="predicted"/>
<protein>
    <submittedName>
        <fullName evidence="1">Uncharacterized protein</fullName>
    </submittedName>
</protein>
<dbReference type="AlphaFoldDB" id="A0A8S3DES5"/>
<accession>A0A8S3DES5</accession>
<gene>
    <name evidence="1" type="ORF">BYL167_LOCUS55393</name>
</gene>
<dbReference type="EMBL" id="CAJOBH010206040">
    <property type="protein sequence ID" value="CAF4999082.1"/>
    <property type="molecule type" value="Genomic_DNA"/>
</dbReference>
<organism evidence="1 2">
    <name type="scientific">Rotaria magnacalcarata</name>
    <dbReference type="NCBI Taxonomy" id="392030"/>
    <lineage>
        <taxon>Eukaryota</taxon>
        <taxon>Metazoa</taxon>
        <taxon>Spiralia</taxon>
        <taxon>Gnathifera</taxon>
        <taxon>Rotifera</taxon>
        <taxon>Eurotatoria</taxon>
        <taxon>Bdelloidea</taxon>
        <taxon>Philodinida</taxon>
        <taxon>Philodinidae</taxon>
        <taxon>Rotaria</taxon>
    </lineage>
</organism>
<comment type="caution">
    <text evidence="1">The sequence shown here is derived from an EMBL/GenBank/DDBJ whole genome shotgun (WGS) entry which is preliminary data.</text>
</comment>
<sequence length="23" mass="2954">LKYDKKVDIWVRQQQFENKFLNN</sequence>
<dbReference type="Proteomes" id="UP000681967">
    <property type="component" value="Unassembled WGS sequence"/>
</dbReference>
<name>A0A8S3DES5_9BILA</name>
<feature type="non-terminal residue" evidence="1">
    <location>
        <position position="1"/>
    </location>
</feature>
<reference evidence="1" key="1">
    <citation type="submission" date="2021-02" db="EMBL/GenBank/DDBJ databases">
        <authorList>
            <person name="Nowell W R."/>
        </authorList>
    </citation>
    <scope>NUCLEOTIDE SEQUENCE</scope>
</reference>
<evidence type="ECO:0000313" key="1">
    <source>
        <dbReference type="EMBL" id="CAF4999082.1"/>
    </source>
</evidence>
<evidence type="ECO:0000313" key="2">
    <source>
        <dbReference type="Proteomes" id="UP000681967"/>
    </source>
</evidence>